<sequence length="804" mass="88963">MRYVNHFIISFLFAVAASIAANQSAPSSYMCIPSIDSPSLVSYSLTGMLLLDVTIAVLSWQQLIWGKHAEDRVQTIAKVLALAALSVFVFDTLRSIWKPVQDTSGDVAFPYSYDIMIAGLVLSVLVISASLWISDTNLTGPVGISTSMAGLWQATVNACRYGEWDYLLRAPVLLPLFVVAAATITFTYAQHLKTVVHLPRGLFNWIIFLIALMATVYALLVNVPLYDNRHPINQLLYDSAISHRHWLVKASTSSTSSTAIRIYEDRHGGRKAPPQYKEWYAQLRRSKIRDNFAQIDEDLAPFWHLTPAQLREAVQEAAQLPDVASIVIKNGAASIERNDAGDAGTEILTRLVHMANNFSSHLPDMTLPVNLARTPRVLPRWEARWSYSRAAASEDAASAADVIAGRSARQAGISAAAVNQSLALDKRRGGLAGSGIDKNALTAGEFRAMLRQACPPKSAARANPWWDTARFCRRCAGLHSSLQLMSDWHASLDSLCAQPDLKNLHGFYMAGPDVRPVQKLLPLFSLYKTAHFADVLLPLWPDDAAGKGEGEDGDAPDIPFLDRSDNISWAGSIGQNPITSEYLRGHHKLRLLGQLTRPRTADKTTLIKPVMVDEVRRWLYAKRSTAAVNSKLPLDVGLSDYTACAGHDCDTVKQLFGDDADTRRQDTTGDSKIVLLVDNDDGPAPGTRRTLRTEALPVISTIFKTWYTSRLAPWVHFAPLDVRYQALHTTLSYFTVLEDRRSSGVMDSRGIAQQGKFWAKEALRERDQELYLSRLLMEWGRLIDDRRNEIGVRTAAAPVGHSHG</sequence>
<dbReference type="PANTHER" id="PTHR12203">
    <property type="entry name" value="KDEL LYS-ASP-GLU-LEU CONTAINING - RELATED"/>
    <property type="match status" value="1"/>
</dbReference>
<dbReference type="PANTHER" id="PTHR12203:SF35">
    <property type="entry name" value="PROTEIN O-GLUCOSYLTRANSFERASE 1"/>
    <property type="match status" value="1"/>
</dbReference>
<reference evidence="3 4" key="1">
    <citation type="journal article" date="2017" name="BMC Genomics">
        <title>Chromosome level assembly and secondary metabolite potential of the parasitic fungus Cordyceps militaris.</title>
        <authorList>
            <person name="Kramer G.J."/>
            <person name="Nodwell J.R."/>
        </authorList>
    </citation>
    <scope>NUCLEOTIDE SEQUENCE [LARGE SCALE GENOMIC DNA]</scope>
    <source>
        <strain evidence="3 4">ATCC 34164</strain>
    </source>
</reference>
<evidence type="ECO:0000256" key="2">
    <source>
        <dbReference type="SAM" id="SignalP"/>
    </source>
</evidence>
<keyword evidence="1" id="KW-0812">Transmembrane</keyword>
<proteinExistence type="predicted"/>
<accession>A0A2H4S7Y9</accession>
<keyword evidence="1" id="KW-1133">Transmembrane helix</keyword>
<dbReference type="VEuPathDB" id="FungiDB:CCM_05992"/>
<evidence type="ECO:0000256" key="1">
    <source>
        <dbReference type="SAM" id="Phobius"/>
    </source>
</evidence>
<evidence type="ECO:0000313" key="3">
    <source>
        <dbReference type="EMBL" id="ATY59202.1"/>
    </source>
</evidence>
<feature type="transmembrane region" description="Helical" evidence="1">
    <location>
        <begin position="201"/>
        <end position="220"/>
    </location>
</feature>
<feature type="transmembrane region" description="Helical" evidence="1">
    <location>
        <begin position="79"/>
        <end position="97"/>
    </location>
</feature>
<feature type="transmembrane region" description="Helical" evidence="1">
    <location>
        <begin position="109"/>
        <end position="131"/>
    </location>
</feature>
<dbReference type="EMBL" id="CP023322">
    <property type="protein sequence ID" value="ATY59202.1"/>
    <property type="molecule type" value="Genomic_DNA"/>
</dbReference>
<feature type="chain" id="PRO_5014128769" evidence="2">
    <location>
        <begin position="22"/>
        <end position="804"/>
    </location>
</feature>
<feature type="transmembrane region" description="Helical" evidence="1">
    <location>
        <begin position="40"/>
        <end position="58"/>
    </location>
</feature>
<keyword evidence="1" id="KW-0472">Membrane</keyword>
<dbReference type="VEuPathDB" id="FungiDB:A9K55_003353"/>
<gene>
    <name evidence="3" type="ORF">A9K55_003353</name>
</gene>
<feature type="transmembrane region" description="Helical" evidence="1">
    <location>
        <begin position="138"/>
        <end position="154"/>
    </location>
</feature>
<dbReference type="OrthoDB" id="541052at2759"/>
<keyword evidence="2" id="KW-0732">Signal</keyword>
<feature type="signal peptide" evidence="2">
    <location>
        <begin position="1"/>
        <end position="21"/>
    </location>
</feature>
<feature type="transmembrane region" description="Helical" evidence="1">
    <location>
        <begin position="166"/>
        <end position="189"/>
    </location>
</feature>
<name>A0A2H4S7Y9_CORMI</name>
<evidence type="ECO:0000313" key="4">
    <source>
        <dbReference type="Proteomes" id="UP000323067"/>
    </source>
</evidence>
<organism evidence="3 4">
    <name type="scientific">Cordyceps militaris</name>
    <name type="common">Caterpillar fungus</name>
    <name type="synonym">Clavaria militaris</name>
    <dbReference type="NCBI Taxonomy" id="73501"/>
    <lineage>
        <taxon>Eukaryota</taxon>
        <taxon>Fungi</taxon>
        <taxon>Dikarya</taxon>
        <taxon>Ascomycota</taxon>
        <taxon>Pezizomycotina</taxon>
        <taxon>Sordariomycetes</taxon>
        <taxon>Hypocreomycetidae</taxon>
        <taxon>Hypocreales</taxon>
        <taxon>Cordycipitaceae</taxon>
        <taxon>Cordyceps</taxon>
    </lineage>
</organism>
<dbReference type="AlphaFoldDB" id="A0A2H4S7Y9"/>
<dbReference type="Proteomes" id="UP000323067">
    <property type="component" value="Chromosome iv"/>
</dbReference>
<dbReference type="InterPro" id="IPR051091">
    <property type="entry name" value="O-Glucosyltr/Glycosyltrsf_90"/>
</dbReference>
<protein>
    <submittedName>
        <fullName evidence="3">Capsular associated</fullName>
    </submittedName>
</protein>